<evidence type="ECO:0000256" key="1">
    <source>
        <dbReference type="SAM" id="Phobius"/>
    </source>
</evidence>
<evidence type="ECO:0000313" key="2">
    <source>
        <dbReference type="EMBL" id="KRQ85817.1"/>
    </source>
</evidence>
<protein>
    <submittedName>
        <fullName evidence="2">Uncharacterized protein</fullName>
    </submittedName>
</protein>
<gene>
    <name evidence="2" type="ORF">ABG79_02395</name>
</gene>
<reference evidence="2 3" key="1">
    <citation type="submission" date="2015-09" db="EMBL/GenBank/DDBJ databases">
        <title>Draft genome sequence of a Caloramator mitchellensis, a moderate thermophile from the Great Artesian Basin of Australia.</title>
        <authorList>
            <person name="Patel B.K."/>
        </authorList>
    </citation>
    <scope>NUCLEOTIDE SEQUENCE [LARGE SCALE GENOMIC DNA]</scope>
    <source>
        <strain evidence="2 3">VF08</strain>
    </source>
</reference>
<evidence type="ECO:0000313" key="3">
    <source>
        <dbReference type="Proteomes" id="UP000052015"/>
    </source>
</evidence>
<proteinExistence type="predicted"/>
<dbReference type="EMBL" id="LKHP01000028">
    <property type="protein sequence ID" value="KRQ85817.1"/>
    <property type="molecule type" value="Genomic_DNA"/>
</dbReference>
<feature type="transmembrane region" description="Helical" evidence="1">
    <location>
        <begin position="52"/>
        <end position="73"/>
    </location>
</feature>
<dbReference type="AlphaFoldDB" id="A0A0R3JQW4"/>
<keyword evidence="3" id="KW-1185">Reference proteome</keyword>
<comment type="caution">
    <text evidence="2">The sequence shown here is derived from an EMBL/GenBank/DDBJ whole genome shotgun (WGS) entry which is preliminary data.</text>
</comment>
<organism evidence="2 3">
    <name type="scientific">Caloramator mitchellensis</name>
    <dbReference type="NCBI Taxonomy" id="908809"/>
    <lineage>
        <taxon>Bacteria</taxon>
        <taxon>Bacillati</taxon>
        <taxon>Bacillota</taxon>
        <taxon>Clostridia</taxon>
        <taxon>Eubacteriales</taxon>
        <taxon>Clostridiaceae</taxon>
        <taxon>Caloramator</taxon>
    </lineage>
</organism>
<name>A0A0R3JQW4_CALMK</name>
<keyword evidence="1" id="KW-0472">Membrane</keyword>
<dbReference type="Proteomes" id="UP000052015">
    <property type="component" value="Unassembled WGS sequence"/>
</dbReference>
<accession>A0A0R3JQW4</accession>
<keyword evidence="1" id="KW-1133">Transmembrane helix</keyword>
<sequence length="130" mass="14752">MKRIISIILTFFQALSVIAALTLQYLANKKMGVARFLIFYKSEFSKSLFSPIYLKLYVIIAIIIFIILILLTITKLKNKALMLLILNSTSLILLTNKPFLNLKAGYFILISLALAEIIEIIKLGINFPKN</sequence>
<keyword evidence="1" id="KW-0812">Transmembrane</keyword>
<feature type="transmembrane region" description="Helical" evidence="1">
    <location>
        <begin position="106"/>
        <end position="125"/>
    </location>
</feature>
<feature type="transmembrane region" description="Helical" evidence="1">
    <location>
        <begin position="80"/>
        <end position="100"/>
    </location>
</feature>